<organism evidence="2 3">
    <name type="scientific">Iningainema tapete BLCC-T55</name>
    <dbReference type="NCBI Taxonomy" id="2748662"/>
    <lineage>
        <taxon>Bacteria</taxon>
        <taxon>Bacillati</taxon>
        <taxon>Cyanobacteriota</taxon>
        <taxon>Cyanophyceae</taxon>
        <taxon>Nostocales</taxon>
        <taxon>Scytonemataceae</taxon>
        <taxon>Iningainema tapete</taxon>
    </lineage>
</organism>
<feature type="domain" description="Putative restriction endonuclease" evidence="1">
    <location>
        <begin position="24"/>
        <end position="168"/>
    </location>
</feature>
<comment type="caution">
    <text evidence="2">The sequence shown here is derived from an EMBL/GenBank/DDBJ whole genome shotgun (WGS) entry which is preliminary data.</text>
</comment>
<dbReference type="InterPro" id="IPR011335">
    <property type="entry name" value="Restrct_endonuc-II-like"/>
</dbReference>
<dbReference type="Pfam" id="PF05685">
    <property type="entry name" value="Uma2"/>
    <property type="match status" value="1"/>
</dbReference>
<sequence>MLLLDPKTLQPTEDQRIILYDVAWEQYEQLSDMFVDSFPRMTYLEGTLEIIMTTSPEHERLKKIIARLLEAYAEEKDINLNGYGSATFRKQAVKRGAEPDECYCLGELREVPDIAIEIVLTSGGIDKLDVYRGLGVKEVWFWENQQFYFYSLTEEVKYIQSDRSVLLPDLDPVLLASFVSEINQTQAVKQFRQALQ</sequence>
<reference evidence="2" key="1">
    <citation type="submission" date="2020-09" db="EMBL/GenBank/DDBJ databases">
        <title>Iningainema tapete sp. nov. (Scytonemataceae, Cyanobacteria) from greenhouses in central Florida (USA) produces two types of nodularin with biosynthetic potential for microcystin-LR and anabaenopeptins.</title>
        <authorList>
            <person name="Berthold D.E."/>
            <person name="Lefler F.W."/>
            <person name="Huang I.-S."/>
            <person name="Abdulla H."/>
            <person name="Zimba P.V."/>
            <person name="Laughinghouse H.D. IV."/>
        </authorList>
    </citation>
    <scope>NUCLEOTIDE SEQUENCE</scope>
    <source>
        <strain evidence="2">BLCCT55</strain>
    </source>
</reference>
<name>A0A8J6XRG8_9CYAN</name>
<dbReference type="PANTHER" id="PTHR47152:SF4">
    <property type="entry name" value="SLR0445 PROTEIN"/>
    <property type="match status" value="1"/>
</dbReference>
<dbReference type="Gene3D" id="3.90.1570.10">
    <property type="entry name" value="tt1808, chain A"/>
    <property type="match status" value="1"/>
</dbReference>
<keyword evidence="2" id="KW-0540">Nuclease</keyword>
<keyword evidence="2" id="KW-0378">Hydrolase</keyword>
<dbReference type="InterPro" id="IPR008538">
    <property type="entry name" value="Uma2"/>
</dbReference>
<dbReference type="Proteomes" id="UP000629098">
    <property type="component" value="Unassembled WGS sequence"/>
</dbReference>
<dbReference type="SUPFAM" id="SSF52980">
    <property type="entry name" value="Restriction endonuclease-like"/>
    <property type="match status" value="1"/>
</dbReference>
<protein>
    <submittedName>
        <fullName evidence="2">Uma2 family endonuclease</fullName>
    </submittedName>
</protein>
<dbReference type="AlphaFoldDB" id="A0A8J6XRG8"/>
<dbReference type="RefSeq" id="WP_190826591.1">
    <property type="nucleotide sequence ID" value="NZ_CAWPPI010000036.1"/>
</dbReference>
<evidence type="ECO:0000259" key="1">
    <source>
        <dbReference type="Pfam" id="PF05685"/>
    </source>
</evidence>
<dbReference type="EMBL" id="JACXAE010000036">
    <property type="protein sequence ID" value="MBD2772258.1"/>
    <property type="molecule type" value="Genomic_DNA"/>
</dbReference>
<accession>A0A8J6XRG8</accession>
<keyword evidence="3" id="KW-1185">Reference proteome</keyword>
<dbReference type="InterPro" id="IPR012296">
    <property type="entry name" value="Nuclease_put_TT1808"/>
</dbReference>
<dbReference type="GO" id="GO:0004519">
    <property type="term" value="F:endonuclease activity"/>
    <property type="evidence" value="ECO:0007669"/>
    <property type="project" value="UniProtKB-KW"/>
</dbReference>
<evidence type="ECO:0000313" key="2">
    <source>
        <dbReference type="EMBL" id="MBD2772258.1"/>
    </source>
</evidence>
<gene>
    <name evidence="2" type="ORF">ICL16_09245</name>
</gene>
<evidence type="ECO:0000313" key="3">
    <source>
        <dbReference type="Proteomes" id="UP000629098"/>
    </source>
</evidence>
<dbReference type="CDD" id="cd06260">
    <property type="entry name" value="DUF820-like"/>
    <property type="match status" value="1"/>
</dbReference>
<dbReference type="PANTHER" id="PTHR47152">
    <property type="entry name" value="SLR2084 PROTEIN-RELATED"/>
    <property type="match status" value="1"/>
</dbReference>
<keyword evidence="2" id="KW-0255">Endonuclease</keyword>
<proteinExistence type="predicted"/>